<dbReference type="STRING" id="42253.NITMOv2_0232"/>
<keyword evidence="4" id="KW-0276">Fatty acid metabolism</keyword>
<organism evidence="13 14">
    <name type="scientific">Nitrospira moscoviensis</name>
    <dbReference type="NCBI Taxonomy" id="42253"/>
    <lineage>
        <taxon>Bacteria</taxon>
        <taxon>Pseudomonadati</taxon>
        <taxon>Nitrospirota</taxon>
        <taxon>Nitrospiria</taxon>
        <taxon>Nitrospirales</taxon>
        <taxon>Nitrospiraceae</taxon>
        <taxon>Nitrospira</taxon>
    </lineage>
</organism>
<feature type="binding site" evidence="12">
    <location>
        <position position="91"/>
    </location>
    <ligand>
        <name>NAD(+)</name>
        <dbReference type="ChEBI" id="CHEBI:57540"/>
    </ligand>
</feature>
<protein>
    <recommendedName>
        <fullName evidence="9">Enoyl-[acyl-carrier-protein] reductase [NADH]</fullName>
        <ecNumber evidence="9">1.3.1.9</ecNumber>
    </recommendedName>
</protein>
<evidence type="ECO:0000313" key="13">
    <source>
        <dbReference type="EMBL" id="ALA56671.1"/>
    </source>
</evidence>
<evidence type="ECO:0000256" key="5">
    <source>
        <dbReference type="ARBA" id="ARBA00023002"/>
    </source>
</evidence>
<dbReference type="RefSeq" id="WP_053378123.1">
    <property type="nucleotide sequence ID" value="NZ_CP011801.1"/>
</dbReference>
<evidence type="ECO:0000256" key="10">
    <source>
        <dbReference type="PIRSR" id="PIRSR000094-1"/>
    </source>
</evidence>
<feature type="binding site" evidence="12">
    <location>
        <begin position="190"/>
        <end position="194"/>
    </location>
    <ligand>
        <name>NAD(+)</name>
        <dbReference type="ChEBI" id="CHEBI:57540"/>
    </ligand>
</feature>
<dbReference type="FunFam" id="1.10.8.400:FF:000001">
    <property type="entry name" value="Enoyl-[acyl-carrier-protein] reductase [NADH]"/>
    <property type="match status" value="1"/>
</dbReference>
<dbReference type="AlphaFoldDB" id="A0A0K2G6S1"/>
<dbReference type="Pfam" id="PF13561">
    <property type="entry name" value="adh_short_C2"/>
    <property type="match status" value="1"/>
</dbReference>
<keyword evidence="7" id="KW-0443">Lipid metabolism</keyword>
<dbReference type="SUPFAM" id="SSF51735">
    <property type="entry name" value="NAD(P)-binding Rossmann-fold domains"/>
    <property type="match status" value="1"/>
</dbReference>
<dbReference type="InterPro" id="IPR002347">
    <property type="entry name" value="SDR_fam"/>
</dbReference>
<dbReference type="OrthoDB" id="9803628at2"/>
<proteinExistence type="inferred from homology"/>
<reference evidence="13 14" key="1">
    <citation type="journal article" date="2015" name="Proc. Natl. Acad. Sci. U.S.A.">
        <title>Expanded metabolic versatility of ubiquitous nitrite-oxidizing bacteria from the genus Nitrospira.</title>
        <authorList>
            <person name="Koch H."/>
            <person name="Lucker S."/>
            <person name="Albertsen M."/>
            <person name="Kitzinger K."/>
            <person name="Herbold C."/>
            <person name="Spieck E."/>
            <person name="Nielsen P.H."/>
            <person name="Wagner M."/>
            <person name="Daims H."/>
        </authorList>
    </citation>
    <scope>NUCLEOTIDE SEQUENCE [LARGE SCALE GENOMIC DNA]</scope>
    <source>
        <strain evidence="13 14">NSP M-1</strain>
    </source>
</reference>
<sequence length="259" mass="27613">MLLSGKKGLVIGVANKHSIAWAIAQSVSNQGAQLLFNYQNERLRENVEELVATMPGAKAFPCDVGNDAEIAALMQHAQKEFGRLDFLVHSVAFAPREELTGQFVNTTRQGFAIALDVSAYSLVAVTKAALPLMTDGGSIVTLTYLGAERVVQHYNVMGVAKAALEASVRYLAHDLGPKNIRVNAISAGPIKTLAARGVSGISKMVDHHKEFAPLRRATEQGEVGDTALFLVSPLGRGITGEVIYVDGGYHILGSLASME</sequence>
<evidence type="ECO:0000256" key="2">
    <source>
        <dbReference type="ARBA" id="ARBA00009233"/>
    </source>
</evidence>
<dbReference type="GO" id="GO:0004318">
    <property type="term" value="F:enoyl-[acyl-carrier-protein] reductase (NADH) activity"/>
    <property type="evidence" value="ECO:0007669"/>
    <property type="project" value="UniProtKB-EC"/>
</dbReference>
<accession>A0A0K2G6S1</accession>
<dbReference type="EMBL" id="CP011801">
    <property type="protein sequence ID" value="ALA56671.1"/>
    <property type="molecule type" value="Genomic_DNA"/>
</dbReference>
<keyword evidence="6 9" id="KW-0520">NAD</keyword>
<feature type="active site" description="Proton acceptor" evidence="10">
    <location>
        <position position="144"/>
    </location>
</feature>
<evidence type="ECO:0000256" key="9">
    <source>
        <dbReference type="PIRNR" id="PIRNR000094"/>
    </source>
</evidence>
<dbReference type="PIRSF" id="PIRSF000094">
    <property type="entry name" value="Enoyl-ACP_rdct"/>
    <property type="match status" value="1"/>
</dbReference>
<evidence type="ECO:0000256" key="4">
    <source>
        <dbReference type="ARBA" id="ARBA00022832"/>
    </source>
</evidence>
<dbReference type="EC" id="1.3.1.9" evidence="9"/>
<dbReference type="FunFam" id="3.40.50.720:FF:000054">
    <property type="entry name" value="Enoyl-[acyl-carrier-protein] reductase [NADH]"/>
    <property type="match status" value="1"/>
</dbReference>
<dbReference type="Gene3D" id="1.10.8.400">
    <property type="entry name" value="Enoyl acyl carrier protein reductase"/>
    <property type="match status" value="1"/>
</dbReference>
<name>A0A0K2G6S1_NITMO</name>
<dbReference type="PATRIC" id="fig|42253.5.peg.225"/>
<dbReference type="CDD" id="cd05372">
    <property type="entry name" value="ENR_SDR"/>
    <property type="match status" value="1"/>
</dbReference>
<dbReference type="GO" id="GO:0006633">
    <property type="term" value="P:fatty acid biosynthetic process"/>
    <property type="evidence" value="ECO:0007669"/>
    <property type="project" value="UniProtKB-KW"/>
</dbReference>
<dbReference type="KEGG" id="nmv:NITMOv2_0232"/>
<evidence type="ECO:0000256" key="6">
    <source>
        <dbReference type="ARBA" id="ARBA00023027"/>
    </source>
</evidence>
<dbReference type="PRINTS" id="PR00081">
    <property type="entry name" value="GDHRDH"/>
</dbReference>
<evidence type="ECO:0000256" key="3">
    <source>
        <dbReference type="ARBA" id="ARBA00022516"/>
    </source>
</evidence>
<keyword evidence="14" id="KW-1185">Reference proteome</keyword>
<feature type="binding site" evidence="12">
    <location>
        <begin position="63"/>
        <end position="64"/>
    </location>
    <ligand>
        <name>NAD(+)</name>
        <dbReference type="ChEBI" id="CHEBI:57540"/>
    </ligand>
</feature>
<keyword evidence="8 9" id="KW-0275">Fatty acid biosynthesis</keyword>
<feature type="active site" description="Proton acceptor" evidence="10">
    <location>
        <position position="154"/>
    </location>
</feature>
<dbReference type="Proteomes" id="UP000069205">
    <property type="component" value="Chromosome"/>
</dbReference>
<feature type="binding site" evidence="11">
    <location>
        <position position="94"/>
    </location>
    <ligand>
        <name>substrate</name>
    </ligand>
</feature>
<keyword evidence="5 9" id="KW-0560">Oxidoreductase</keyword>
<feature type="binding site" evidence="12">
    <location>
        <begin position="18"/>
        <end position="19"/>
    </location>
    <ligand>
        <name>NAD(+)</name>
        <dbReference type="ChEBI" id="CHEBI:57540"/>
    </ligand>
</feature>
<dbReference type="PANTHER" id="PTHR43159:SF2">
    <property type="entry name" value="ENOYL-[ACYL-CARRIER-PROTEIN] REDUCTASE [NADH], CHLOROPLASTIC"/>
    <property type="match status" value="1"/>
</dbReference>
<evidence type="ECO:0000313" key="14">
    <source>
        <dbReference type="Proteomes" id="UP000069205"/>
    </source>
</evidence>
<evidence type="ECO:0000256" key="1">
    <source>
        <dbReference type="ARBA" id="ARBA00005194"/>
    </source>
</evidence>
<evidence type="ECO:0000256" key="8">
    <source>
        <dbReference type="ARBA" id="ARBA00023160"/>
    </source>
</evidence>
<dbReference type="InterPro" id="IPR014358">
    <property type="entry name" value="Enoyl-ACP_Rdtase_NADH"/>
</dbReference>
<comment type="catalytic activity">
    <reaction evidence="9">
        <text>a 2,3-saturated acyl-[ACP] + NAD(+) = a (2E)-enoyl-[ACP] + NADH + H(+)</text>
        <dbReference type="Rhea" id="RHEA:10240"/>
        <dbReference type="Rhea" id="RHEA-COMP:9925"/>
        <dbReference type="Rhea" id="RHEA-COMP:9926"/>
        <dbReference type="ChEBI" id="CHEBI:15378"/>
        <dbReference type="ChEBI" id="CHEBI:57540"/>
        <dbReference type="ChEBI" id="CHEBI:57945"/>
        <dbReference type="ChEBI" id="CHEBI:78784"/>
        <dbReference type="ChEBI" id="CHEBI:78785"/>
        <dbReference type="EC" id="1.3.1.9"/>
    </reaction>
</comment>
<comment type="similarity">
    <text evidence="2 9">Belongs to the short-chain dehydrogenases/reductases (SDR) family. FabI subfamily.</text>
</comment>
<dbReference type="Gene3D" id="3.40.50.720">
    <property type="entry name" value="NAD(P)-binding Rossmann-like Domain"/>
    <property type="match status" value="1"/>
</dbReference>
<feature type="binding site" evidence="12">
    <location>
        <position position="12"/>
    </location>
    <ligand>
        <name>NAD(+)</name>
        <dbReference type="ChEBI" id="CHEBI:57540"/>
    </ligand>
</feature>
<feature type="binding site" evidence="12">
    <location>
        <position position="161"/>
    </location>
    <ligand>
        <name>NAD(+)</name>
        <dbReference type="ChEBI" id="CHEBI:57540"/>
    </ligand>
</feature>
<dbReference type="PANTHER" id="PTHR43159">
    <property type="entry name" value="ENOYL-[ACYL-CARRIER-PROTEIN] REDUCTASE"/>
    <property type="match status" value="1"/>
</dbReference>
<evidence type="ECO:0000256" key="11">
    <source>
        <dbReference type="PIRSR" id="PIRSR000094-2"/>
    </source>
</evidence>
<feature type="binding site" evidence="12">
    <location>
        <position position="39"/>
    </location>
    <ligand>
        <name>NAD(+)</name>
        <dbReference type="ChEBI" id="CHEBI:57540"/>
    </ligand>
</feature>
<comment type="pathway">
    <text evidence="1">Lipid metabolism; fatty acid biosynthesis.</text>
</comment>
<gene>
    <name evidence="13" type="primary">fabI</name>
    <name evidence="13" type="ORF">NITMOv2_0232</name>
</gene>
<dbReference type="InterPro" id="IPR036291">
    <property type="entry name" value="NAD(P)-bd_dom_sf"/>
</dbReference>
<evidence type="ECO:0000256" key="12">
    <source>
        <dbReference type="PIRSR" id="PIRSR000094-3"/>
    </source>
</evidence>
<evidence type="ECO:0000256" key="7">
    <source>
        <dbReference type="ARBA" id="ARBA00023098"/>
    </source>
</evidence>
<keyword evidence="3 9" id="KW-0444">Lipid biosynthesis</keyword>